<accession>A0A9W6BQ38</accession>
<evidence type="ECO:0000313" key="3">
    <source>
        <dbReference type="Proteomes" id="UP001165080"/>
    </source>
</evidence>
<name>A0A9W6BQ38_9CHLO</name>
<dbReference type="EMBL" id="BRXU01000014">
    <property type="protein sequence ID" value="GLC56028.1"/>
    <property type="molecule type" value="Genomic_DNA"/>
</dbReference>
<keyword evidence="3" id="KW-1185">Reference proteome</keyword>
<reference evidence="2 3" key="1">
    <citation type="journal article" date="2023" name="Commun. Biol.">
        <title>Reorganization of the ancestral sex-determining regions during the evolution of trioecy in Pleodorina starrii.</title>
        <authorList>
            <person name="Takahashi K."/>
            <person name="Suzuki S."/>
            <person name="Kawai-Toyooka H."/>
            <person name="Yamamoto K."/>
            <person name="Hamaji T."/>
            <person name="Ootsuki R."/>
            <person name="Yamaguchi H."/>
            <person name="Kawachi M."/>
            <person name="Higashiyama T."/>
            <person name="Nozaki H."/>
        </authorList>
    </citation>
    <scope>NUCLEOTIDE SEQUENCE [LARGE SCALE GENOMIC DNA]</scope>
    <source>
        <strain evidence="2 3">NIES-4479</strain>
    </source>
</reference>
<evidence type="ECO:0000313" key="2">
    <source>
        <dbReference type="EMBL" id="GLC56028.1"/>
    </source>
</evidence>
<dbReference type="AlphaFoldDB" id="A0A9W6BQ38"/>
<dbReference type="Proteomes" id="UP001165080">
    <property type="component" value="Unassembled WGS sequence"/>
</dbReference>
<organism evidence="2 3">
    <name type="scientific">Pleodorina starrii</name>
    <dbReference type="NCBI Taxonomy" id="330485"/>
    <lineage>
        <taxon>Eukaryota</taxon>
        <taxon>Viridiplantae</taxon>
        <taxon>Chlorophyta</taxon>
        <taxon>core chlorophytes</taxon>
        <taxon>Chlorophyceae</taxon>
        <taxon>CS clade</taxon>
        <taxon>Chlamydomonadales</taxon>
        <taxon>Volvocaceae</taxon>
        <taxon>Pleodorina</taxon>
    </lineage>
</organism>
<comment type="caution">
    <text evidence="2">The sequence shown here is derived from an EMBL/GenBank/DDBJ whole genome shotgun (WGS) entry which is preliminary data.</text>
</comment>
<sequence>MSAARQDSARSKAEHCNALPKKSGRSRQTTPTGFLGKKEATHPAVFLFDRKNLQGNDAQRRRSHSDTPLRQRHREPPQGRASLLAGQVRPGQDRHSSSSSSSSSACANIFFYGISIQ</sequence>
<evidence type="ECO:0000256" key="1">
    <source>
        <dbReference type="SAM" id="MobiDB-lite"/>
    </source>
</evidence>
<feature type="region of interest" description="Disordered" evidence="1">
    <location>
        <begin position="1"/>
        <end position="104"/>
    </location>
</feature>
<gene>
    <name evidence="2" type="primary">PLESTB004325</name>
    <name evidence="2" type="ORF">PLESTB_001056800</name>
</gene>
<proteinExistence type="predicted"/>
<protein>
    <submittedName>
        <fullName evidence="2">Uncharacterized protein</fullName>
    </submittedName>
</protein>
<feature type="compositionally biased region" description="Basic and acidic residues" evidence="1">
    <location>
        <begin position="48"/>
        <end position="77"/>
    </location>
</feature>